<dbReference type="InterPro" id="IPR023271">
    <property type="entry name" value="Aquaporin-like"/>
</dbReference>
<dbReference type="PRINTS" id="PR00783">
    <property type="entry name" value="MINTRINSICP"/>
</dbReference>
<organism evidence="7 8">
    <name type="scientific">Rhamnusium bicolor</name>
    <dbReference type="NCBI Taxonomy" id="1586634"/>
    <lineage>
        <taxon>Eukaryota</taxon>
        <taxon>Metazoa</taxon>
        <taxon>Ecdysozoa</taxon>
        <taxon>Arthropoda</taxon>
        <taxon>Hexapoda</taxon>
        <taxon>Insecta</taxon>
        <taxon>Pterygota</taxon>
        <taxon>Neoptera</taxon>
        <taxon>Endopterygota</taxon>
        <taxon>Coleoptera</taxon>
        <taxon>Polyphaga</taxon>
        <taxon>Cucujiformia</taxon>
        <taxon>Chrysomeloidea</taxon>
        <taxon>Cerambycidae</taxon>
        <taxon>Lepturinae</taxon>
        <taxon>Rhagiini</taxon>
        <taxon>Rhamnusium</taxon>
    </lineage>
</organism>
<keyword evidence="4 6" id="KW-0472">Membrane</keyword>
<evidence type="ECO:0000256" key="5">
    <source>
        <dbReference type="RuleBase" id="RU000477"/>
    </source>
</evidence>
<proteinExistence type="inferred from homology"/>
<evidence type="ECO:0000313" key="7">
    <source>
        <dbReference type="EMBL" id="KAJ8963737.1"/>
    </source>
</evidence>
<feature type="transmembrane region" description="Helical" evidence="6">
    <location>
        <begin position="94"/>
        <end position="115"/>
    </location>
</feature>
<evidence type="ECO:0008006" key="9">
    <source>
        <dbReference type="Google" id="ProtNLM"/>
    </source>
</evidence>
<dbReference type="SUPFAM" id="SSF81338">
    <property type="entry name" value="Aquaporin-like"/>
    <property type="match status" value="1"/>
</dbReference>
<dbReference type="PANTHER" id="PTHR19139">
    <property type="entry name" value="AQUAPORIN TRANSPORTER"/>
    <property type="match status" value="1"/>
</dbReference>
<keyword evidence="8" id="KW-1185">Reference proteome</keyword>
<evidence type="ECO:0000256" key="3">
    <source>
        <dbReference type="ARBA" id="ARBA00022989"/>
    </source>
</evidence>
<dbReference type="Pfam" id="PF00230">
    <property type="entry name" value="MIP"/>
    <property type="match status" value="1"/>
</dbReference>
<feature type="transmembrane region" description="Helical" evidence="6">
    <location>
        <begin position="20"/>
        <end position="41"/>
    </location>
</feature>
<comment type="similarity">
    <text evidence="5">Belongs to the MIP/aquaporin (TC 1.A.8) family.</text>
</comment>
<dbReference type="Gene3D" id="1.20.1080.10">
    <property type="entry name" value="Glycerol uptake facilitator protein"/>
    <property type="match status" value="1"/>
</dbReference>
<dbReference type="Proteomes" id="UP001162156">
    <property type="component" value="Unassembled WGS sequence"/>
</dbReference>
<dbReference type="GO" id="GO:0015267">
    <property type="term" value="F:channel activity"/>
    <property type="evidence" value="ECO:0007669"/>
    <property type="project" value="InterPro"/>
</dbReference>
<accession>A0AAV8ZJX2</accession>
<sequence>MLPDAPSVCVLRVNMNITEVQAFFIEFTATFVLFLTVAGAVDVQNENKHDSTPARIGLMIAGLVFAAEPFTGAGLNPARALSPAVLYNIWTSHWLYHFAPYAGMATAGILYRFVLDSNEKNSLYSFVNK</sequence>
<evidence type="ECO:0000256" key="1">
    <source>
        <dbReference type="ARBA" id="ARBA00004141"/>
    </source>
</evidence>
<dbReference type="AlphaFoldDB" id="A0AAV8ZJX2"/>
<dbReference type="EMBL" id="JANEYF010001504">
    <property type="protein sequence ID" value="KAJ8963737.1"/>
    <property type="molecule type" value="Genomic_DNA"/>
</dbReference>
<dbReference type="PANTHER" id="PTHR19139:SF270">
    <property type="entry name" value="ENTOMOGLYCEROPORIN 1-RELATED"/>
    <property type="match status" value="1"/>
</dbReference>
<reference evidence="7" key="1">
    <citation type="journal article" date="2023" name="Insect Mol. Biol.">
        <title>Genome sequencing provides insights into the evolution of gene families encoding plant cell wall-degrading enzymes in longhorned beetles.</title>
        <authorList>
            <person name="Shin N.R."/>
            <person name="Okamura Y."/>
            <person name="Kirsch R."/>
            <person name="Pauchet Y."/>
        </authorList>
    </citation>
    <scope>NUCLEOTIDE SEQUENCE</scope>
    <source>
        <strain evidence="7">RBIC_L_NR</strain>
    </source>
</reference>
<keyword evidence="3 6" id="KW-1133">Transmembrane helix</keyword>
<name>A0AAV8ZJX2_9CUCU</name>
<comment type="subcellular location">
    <subcellularLocation>
        <location evidence="1">Membrane</location>
        <topology evidence="1">Multi-pass membrane protein</topology>
    </subcellularLocation>
</comment>
<dbReference type="GO" id="GO:0005886">
    <property type="term" value="C:plasma membrane"/>
    <property type="evidence" value="ECO:0007669"/>
    <property type="project" value="TreeGrafter"/>
</dbReference>
<evidence type="ECO:0000256" key="2">
    <source>
        <dbReference type="ARBA" id="ARBA00022692"/>
    </source>
</evidence>
<feature type="transmembrane region" description="Helical" evidence="6">
    <location>
        <begin position="53"/>
        <end position="74"/>
    </location>
</feature>
<keyword evidence="2 5" id="KW-0812">Transmembrane</keyword>
<gene>
    <name evidence="7" type="ORF">NQ314_005416</name>
</gene>
<evidence type="ECO:0000313" key="8">
    <source>
        <dbReference type="Proteomes" id="UP001162156"/>
    </source>
</evidence>
<dbReference type="InterPro" id="IPR034294">
    <property type="entry name" value="Aquaporin_transptr"/>
</dbReference>
<dbReference type="InterPro" id="IPR000425">
    <property type="entry name" value="MIP"/>
</dbReference>
<keyword evidence="5" id="KW-0813">Transport</keyword>
<comment type="caution">
    <text evidence="7">The sequence shown here is derived from an EMBL/GenBank/DDBJ whole genome shotgun (WGS) entry which is preliminary data.</text>
</comment>
<evidence type="ECO:0000256" key="6">
    <source>
        <dbReference type="SAM" id="Phobius"/>
    </source>
</evidence>
<protein>
    <recommendedName>
        <fullName evidence="9">Aquaporin</fullName>
    </recommendedName>
</protein>
<evidence type="ECO:0000256" key="4">
    <source>
        <dbReference type="ARBA" id="ARBA00023136"/>
    </source>
</evidence>